<dbReference type="InterPro" id="IPR036890">
    <property type="entry name" value="HATPase_C_sf"/>
</dbReference>
<evidence type="ECO:0000256" key="10">
    <source>
        <dbReference type="ARBA" id="ARBA00022840"/>
    </source>
</evidence>
<dbReference type="InterPro" id="IPR003660">
    <property type="entry name" value="HAMP_dom"/>
</dbReference>
<evidence type="ECO:0000256" key="11">
    <source>
        <dbReference type="ARBA" id="ARBA00022989"/>
    </source>
</evidence>
<feature type="domain" description="Histidine kinase" evidence="17">
    <location>
        <begin position="291"/>
        <end position="510"/>
    </location>
</feature>
<dbReference type="InterPro" id="IPR003594">
    <property type="entry name" value="HATPase_dom"/>
</dbReference>
<accession>A0A364NMQ9</accession>
<keyword evidence="8" id="KW-0547">Nucleotide-binding</keyword>
<dbReference type="Proteomes" id="UP000250744">
    <property type="component" value="Unassembled WGS sequence"/>
</dbReference>
<dbReference type="GO" id="GO:0000155">
    <property type="term" value="F:phosphorelay sensor kinase activity"/>
    <property type="evidence" value="ECO:0007669"/>
    <property type="project" value="InterPro"/>
</dbReference>
<evidence type="ECO:0000256" key="15">
    <source>
        <dbReference type="SAM" id="Coils"/>
    </source>
</evidence>
<evidence type="ECO:0000259" key="19">
    <source>
        <dbReference type="PROSITE" id="PS50885"/>
    </source>
</evidence>
<organism evidence="20 21">
    <name type="scientific">Nitrincola tibetensis</name>
    <dbReference type="NCBI Taxonomy" id="2219697"/>
    <lineage>
        <taxon>Bacteria</taxon>
        <taxon>Pseudomonadati</taxon>
        <taxon>Pseudomonadota</taxon>
        <taxon>Gammaproteobacteria</taxon>
        <taxon>Oceanospirillales</taxon>
        <taxon>Oceanospirillaceae</taxon>
        <taxon>Nitrincola</taxon>
    </lineage>
</organism>
<dbReference type="SMART" id="SM00304">
    <property type="entry name" value="HAMP"/>
    <property type="match status" value="1"/>
</dbReference>
<dbReference type="SUPFAM" id="SSF52172">
    <property type="entry name" value="CheY-like"/>
    <property type="match status" value="1"/>
</dbReference>
<evidence type="ECO:0000256" key="7">
    <source>
        <dbReference type="ARBA" id="ARBA00022692"/>
    </source>
</evidence>
<dbReference type="SUPFAM" id="SSF47384">
    <property type="entry name" value="Homodimeric domain of signal transducing histidine kinase"/>
    <property type="match status" value="1"/>
</dbReference>
<evidence type="ECO:0000256" key="13">
    <source>
        <dbReference type="ARBA" id="ARBA00023136"/>
    </source>
</evidence>
<comment type="subcellular location">
    <subcellularLocation>
        <location evidence="2">Cell membrane</location>
        <topology evidence="2">Multi-pass membrane protein</topology>
    </subcellularLocation>
</comment>
<dbReference type="SMART" id="SM00387">
    <property type="entry name" value="HATPase_c"/>
    <property type="match status" value="1"/>
</dbReference>
<dbReference type="SMART" id="SM00388">
    <property type="entry name" value="HisKA"/>
    <property type="match status" value="1"/>
</dbReference>
<dbReference type="Pfam" id="PF02518">
    <property type="entry name" value="HATPase_c"/>
    <property type="match status" value="1"/>
</dbReference>
<evidence type="ECO:0000256" key="16">
    <source>
        <dbReference type="SAM" id="Phobius"/>
    </source>
</evidence>
<dbReference type="InterPro" id="IPR004358">
    <property type="entry name" value="Sig_transdc_His_kin-like_C"/>
</dbReference>
<protein>
    <recommendedName>
        <fullName evidence="3">histidine kinase</fullName>
        <ecNumber evidence="3">2.7.13.3</ecNumber>
    </recommendedName>
</protein>
<dbReference type="PRINTS" id="PR00344">
    <property type="entry name" value="BCTRLSENSOR"/>
</dbReference>
<keyword evidence="10" id="KW-0067">ATP-binding</keyword>
<comment type="catalytic activity">
    <reaction evidence="1">
        <text>ATP + protein L-histidine = ADP + protein N-phospho-L-histidine.</text>
        <dbReference type="EC" id="2.7.13.3"/>
    </reaction>
</comment>
<dbReference type="InterPro" id="IPR001789">
    <property type="entry name" value="Sig_transdc_resp-reg_receiver"/>
</dbReference>
<dbReference type="CDD" id="cd00082">
    <property type="entry name" value="HisKA"/>
    <property type="match status" value="1"/>
</dbReference>
<keyword evidence="7 16" id="KW-0812">Transmembrane</keyword>
<dbReference type="InterPro" id="IPR011006">
    <property type="entry name" value="CheY-like_superfamily"/>
</dbReference>
<feature type="transmembrane region" description="Helical" evidence="16">
    <location>
        <begin position="168"/>
        <end position="190"/>
    </location>
</feature>
<feature type="coiled-coil region" evidence="15">
    <location>
        <begin position="236"/>
        <end position="284"/>
    </location>
</feature>
<dbReference type="InterPro" id="IPR036641">
    <property type="entry name" value="HPT_dom_sf"/>
</dbReference>
<keyword evidence="5 14" id="KW-0597">Phosphoprotein</keyword>
<dbReference type="OrthoDB" id="6724607at2"/>
<dbReference type="InterPro" id="IPR003661">
    <property type="entry name" value="HisK_dim/P_dom"/>
</dbReference>
<feature type="modified residue" description="4-aspartylphosphate" evidence="14">
    <location>
        <position position="702"/>
    </location>
</feature>
<feature type="transmembrane region" description="Helical" evidence="16">
    <location>
        <begin position="12"/>
        <end position="31"/>
    </location>
</feature>
<sequence length="870" mass="98296">MTITQSSLSSRVLFLSLAPMLVLTLILGFYFTSTKLDDSRNALIDKGTELTRLLSAASVFGIFSGNVNELNPLSTQLLKDPMISDVIFLDVDKNVVFRTEDQELPIDLLTEEFTIIDDYWYFLQPVRVGPIQFSDNPEYAIADTQREIIGWVILLVSAKPMIKRQNHIILGSLQIIMIGFVITLMLAKFFGRRITEPIIGLTEVIKRLQRGELNARARNSATLELNMLSSGINQLAANVQLSRREAELRIEKATKALSRSLHDIETTNLELIKAREKADDANHAKDAFLARMSHELRTPLTSVIGFTQMLKLNNRPEETQNYLRIIDQTSQTLLTIIDDILDFTRLESDVMRLEKISFSPSELFYKALEMQAPTAHGKGLELIYNPINALPPYLKGDPTRIRQIITNLVSNAIKFTEQGEVIISPYYDHKNGGALKISIRDTGIGISEEYKQSLFSSFTQADSSISRRFGGSGLGLAIVNRLVNLMQGSICVESNEGIGSEFIVNLPIQTHVYRDELLEMLPISVAIYDPHPKVSSALHSQLQNVTDYSKEFTSIKDLLKSKKSFNCIVLGFPPKLTNDRLLQMSLRQIRHKYKSIKLIFMVPSDRKFSVRDKNTQLLSKPVSPSKLYSALGFRNIQYTEENQIIPRLHTPLDILVAEDNKYNRLLINRMLTEAGATVRNAETGLEVIEKVKDCTPDLIMMDINMPDMDGIQASKLLKKTHPGLEIIALTANISPREREALNATGIFKVLLKPINIDKLSDLLNSALAKKDSRLPKIEIRFTETRQLTTISELKNELIDQINEIEACMKTRSFKQIDKNLHQLKGFSGIFEKPEIEHSAASLSDAIKSDDIKTIWKAYYRLKRVVDLEEA</sequence>
<dbReference type="PANTHER" id="PTHR45339:SF1">
    <property type="entry name" value="HYBRID SIGNAL TRANSDUCTION HISTIDINE KINASE J"/>
    <property type="match status" value="1"/>
</dbReference>
<gene>
    <name evidence="20" type="ORF">DN062_08020</name>
</gene>
<reference evidence="20 21" key="1">
    <citation type="submission" date="2018-06" db="EMBL/GenBank/DDBJ databases">
        <title>Nitrincola tibetense sp. nov., isolated from Lake XuguoCo on Tibetan Plateau.</title>
        <authorList>
            <person name="Xing P."/>
        </authorList>
    </citation>
    <scope>NUCLEOTIDE SEQUENCE [LARGE SCALE GENOMIC DNA]</scope>
    <source>
        <strain evidence="21">xg18</strain>
    </source>
</reference>
<dbReference type="EC" id="2.7.13.3" evidence="3"/>
<keyword evidence="11 16" id="KW-1133">Transmembrane helix</keyword>
<dbReference type="Pfam" id="PF00512">
    <property type="entry name" value="HisKA"/>
    <property type="match status" value="1"/>
</dbReference>
<keyword evidence="21" id="KW-1185">Reference proteome</keyword>
<dbReference type="SMART" id="SM00448">
    <property type="entry name" value="REC"/>
    <property type="match status" value="1"/>
</dbReference>
<dbReference type="GO" id="GO:0005524">
    <property type="term" value="F:ATP binding"/>
    <property type="evidence" value="ECO:0007669"/>
    <property type="project" value="UniProtKB-KW"/>
</dbReference>
<evidence type="ECO:0000256" key="8">
    <source>
        <dbReference type="ARBA" id="ARBA00022741"/>
    </source>
</evidence>
<keyword evidence="12" id="KW-0902">Two-component regulatory system</keyword>
<evidence type="ECO:0000256" key="14">
    <source>
        <dbReference type="PROSITE-ProRule" id="PRU00169"/>
    </source>
</evidence>
<dbReference type="EMBL" id="QKRX01000005">
    <property type="protein sequence ID" value="RAU18177.1"/>
    <property type="molecule type" value="Genomic_DNA"/>
</dbReference>
<comment type="caution">
    <text evidence="20">The sequence shown here is derived from an EMBL/GenBank/DDBJ whole genome shotgun (WGS) entry which is preliminary data.</text>
</comment>
<keyword evidence="15" id="KW-0175">Coiled coil</keyword>
<evidence type="ECO:0000313" key="20">
    <source>
        <dbReference type="EMBL" id="RAU18177.1"/>
    </source>
</evidence>
<keyword evidence="9" id="KW-0418">Kinase</keyword>
<dbReference type="FunFam" id="3.30.565.10:FF:000010">
    <property type="entry name" value="Sensor histidine kinase RcsC"/>
    <property type="match status" value="1"/>
</dbReference>
<evidence type="ECO:0000256" key="3">
    <source>
        <dbReference type="ARBA" id="ARBA00012438"/>
    </source>
</evidence>
<dbReference type="CDD" id="cd16922">
    <property type="entry name" value="HATPase_EvgS-ArcB-TorS-like"/>
    <property type="match status" value="1"/>
</dbReference>
<evidence type="ECO:0000256" key="1">
    <source>
        <dbReference type="ARBA" id="ARBA00000085"/>
    </source>
</evidence>
<evidence type="ECO:0000256" key="9">
    <source>
        <dbReference type="ARBA" id="ARBA00022777"/>
    </source>
</evidence>
<dbReference type="Gene3D" id="1.10.287.130">
    <property type="match status" value="1"/>
</dbReference>
<dbReference type="PANTHER" id="PTHR45339">
    <property type="entry name" value="HYBRID SIGNAL TRANSDUCTION HISTIDINE KINASE J"/>
    <property type="match status" value="1"/>
</dbReference>
<dbReference type="RefSeq" id="WP_112158820.1">
    <property type="nucleotide sequence ID" value="NZ_QKRX01000005.1"/>
</dbReference>
<dbReference type="InterPro" id="IPR005467">
    <property type="entry name" value="His_kinase_dom"/>
</dbReference>
<dbReference type="CDD" id="cd06225">
    <property type="entry name" value="HAMP"/>
    <property type="match status" value="1"/>
</dbReference>
<dbReference type="AlphaFoldDB" id="A0A364NMQ9"/>
<dbReference type="Gene3D" id="3.40.50.2300">
    <property type="match status" value="1"/>
</dbReference>
<evidence type="ECO:0000313" key="21">
    <source>
        <dbReference type="Proteomes" id="UP000250744"/>
    </source>
</evidence>
<dbReference type="CDD" id="cd17546">
    <property type="entry name" value="REC_hyHK_CKI1_RcsC-like"/>
    <property type="match status" value="1"/>
</dbReference>
<evidence type="ECO:0000256" key="5">
    <source>
        <dbReference type="ARBA" id="ARBA00022553"/>
    </source>
</evidence>
<feature type="domain" description="Response regulatory" evidence="18">
    <location>
        <begin position="653"/>
        <end position="767"/>
    </location>
</feature>
<evidence type="ECO:0000259" key="17">
    <source>
        <dbReference type="PROSITE" id="PS50109"/>
    </source>
</evidence>
<evidence type="ECO:0000256" key="4">
    <source>
        <dbReference type="ARBA" id="ARBA00022475"/>
    </source>
</evidence>
<evidence type="ECO:0000256" key="6">
    <source>
        <dbReference type="ARBA" id="ARBA00022679"/>
    </source>
</evidence>
<feature type="domain" description="HAMP" evidence="19">
    <location>
        <begin position="192"/>
        <end position="244"/>
    </location>
</feature>
<dbReference type="PROSITE" id="PS50110">
    <property type="entry name" value="RESPONSE_REGULATORY"/>
    <property type="match status" value="1"/>
</dbReference>
<name>A0A364NMQ9_9GAMM</name>
<dbReference type="SUPFAM" id="SSF47226">
    <property type="entry name" value="Histidine-containing phosphotransfer domain, HPT domain"/>
    <property type="match status" value="1"/>
</dbReference>
<dbReference type="PROSITE" id="PS50109">
    <property type="entry name" value="HIS_KIN"/>
    <property type="match status" value="1"/>
</dbReference>
<keyword evidence="13 16" id="KW-0472">Membrane</keyword>
<dbReference type="InterPro" id="IPR036097">
    <property type="entry name" value="HisK_dim/P_sf"/>
</dbReference>
<dbReference type="Gene3D" id="3.30.565.10">
    <property type="entry name" value="Histidine kinase-like ATPase, C-terminal domain"/>
    <property type="match status" value="1"/>
</dbReference>
<evidence type="ECO:0000256" key="2">
    <source>
        <dbReference type="ARBA" id="ARBA00004651"/>
    </source>
</evidence>
<dbReference type="PROSITE" id="PS50885">
    <property type="entry name" value="HAMP"/>
    <property type="match status" value="1"/>
</dbReference>
<keyword evidence="6" id="KW-0808">Transferase</keyword>
<dbReference type="GO" id="GO:0005886">
    <property type="term" value="C:plasma membrane"/>
    <property type="evidence" value="ECO:0007669"/>
    <property type="project" value="UniProtKB-SubCell"/>
</dbReference>
<dbReference type="SUPFAM" id="SSF55874">
    <property type="entry name" value="ATPase domain of HSP90 chaperone/DNA topoisomerase II/histidine kinase"/>
    <property type="match status" value="1"/>
</dbReference>
<dbReference type="Pfam" id="PF00672">
    <property type="entry name" value="HAMP"/>
    <property type="match status" value="1"/>
</dbReference>
<dbReference type="Pfam" id="PF00072">
    <property type="entry name" value="Response_reg"/>
    <property type="match status" value="1"/>
</dbReference>
<proteinExistence type="predicted"/>
<evidence type="ECO:0000259" key="18">
    <source>
        <dbReference type="PROSITE" id="PS50110"/>
    </source>
</evidence>
<keyword evidence="4" id="KW-1003">Cell membrane</keyword>
<dbReference type="Gene3D" id="6.10.340.10">
    <property type="match status" value="1"/>
</dbReference>
<evidence type="ECO:0000256" key="12">
    <source>
        <dbReference type="ARBA" id="ARBA00023012"/>
    </source>
</evidence>